<dbReference type="PANTHER" id="PTHR21084">
    <property type="entry name" value="DENSE INCISORS"/>
    <property type="match status" value="1"/>
</dbReference>
<gene>
    <name evidence="1" type="ORF">LARSCL_LOCUS8852</name>
</gene>
<protein>
    <submittedName>
        <fullName evidence="1">Uncharacterized protein</fullName>
    </submittedName>
</protein>
<keyword evidence="2" id="KW-1185">Reference proteome</keyword>
<dbReference type="AlphaFoldDB" id="A0AAV1ZY90"/>
<evidence type="ECO:0000313" key="1">
    <source>
        <dbReference type="EMBL" id="CAL1276807.1"/>
    </source>
</evidence>
<evidence type="ECO:0000313" key="2">
    <source>
        <dbReference type="Proteomes" id="UP001497382"/>
    </source>
</evidence>
<dbReference type="EMBL" id="CAXIEN010000096">
    <property type="protein sequence ID" value="CAL1276807.1"/>
    <property type="molecule type" value="Genomic_DNA"/>
</dbReference>
<reference evidence="1 2" key="1">
    <citation type="submission" date="2024-04" db="EMBL/GenBank/DDBJ databases">
        <authorList>
            <person name="Rising A."/>
            <person name="Reimegard J."/>
            <person name="Sonavane S."/>
            <person name="Akerstrom W."/>
            <person name="Nylinder S."/>
            <person name="Hedman E."/>
            <person name="Kallberg Y."/>
        </authorList>
    </citation>
    <scope>NUCLEOTIDE SEQUENCE [LARGE SCALE GENOMIC DNA]</scope>
</reference>
<accession>A0AAV1ZY90</accession>
<dbReference type="Proteomes" id="UP001497382">
    <property type="component" value="Unassembled WGS sequence"/>
</dbReference>
<organism evidence="1 2">
    <name type="scientific">Larinioides sclopetarius</name>
    <dbReference type="NCBI Taxonomy" id="280406"/>
    <lineage>
        <taxon>Eukaryota</taxon>
        <taxon>Metazoa</taxon>
        <taxon>Ecdysozoa</taxon>
        <taxon>Arthropoda</taxon>
        <taxon>Chelicerata</taxon>
        <taxon>Arachnida</taxon>
        <taxon>Araneae</taxon>
        <taxon>Araneomorphae</taxon>
        <taxon>Entelegynae</taxon>
        <taxon>Araneoidea</taxon>
        <taxon>Araneidae</taxon>
        <taxon>Larinioides</taxon>
    </lineage>
</organism>
<dbReference type="PANTHER" id="PTHR21084:SF1">
    <property type="entry name" value="DENSE INCISORS"/>
    <property type="match status" value="1"/>
</dbReference>
<dbReference type="Pfam" id="PF15008">
    <property type="entry name" value="DUF4518"/>
    <property type="match status" value="1"/>
</dbReference>
<dbReference type="InterPro" id="IPR026698">
    <property type="entry name" value="UPF_C3orf38"/>
</dbReference>
<sequence>MLTPTERSGLKEILDDLSDSDLFDLANTVTKNLVTVTNLKDAIEAILSCLEKPSDLLRRQKVTKKVLFSYLLKKISFVSPESTKSDLVRICLTQWHSSEECRNNDYENSGNHSSVIDTQQNSNDWLTSFGTKFATWFFPIFNSPQGFDPGDFWMDCKVVGELKTAKEVKEIITVGSNEVVNFLRGLIVSDKFYFDANISGDSVPCEQDPHGHVRILVSGVVHQISNPIGLFDCIFGILKDPSFNDNWKIKWMHLKVHVNCINPRTIAPVNQLPSIGQ</sequence>
<proteinExistence type="predicted"/>
<name>A0AAV1ZY90_9ARAC</name>
<comment type="caution">
    <text evidence="1">The sequence shown here is derived from an EMBL/GenBank/DDBJ whole genome shotgun (WGS) entry which is preliminary data.</text>
</comment>